<evidence type="ECO:0000313" key="4">
    <source>
        <dbReference type="EMBL" id="KGX93831.1"/>
    </source>
</evidence>
<sequence>MKYRTSYRMFVIVFMAMKFFWQIYWFQRFRRVWDERTAHKWEALLERQAKEYRQKALELEGLLIKFGQFLSTRADLLPPAFLREMEGLVDRVEPVPPEYSRATIEREWGCRIEDQLSWFGGEPVASASIGEVFKGYLHNGTPVAVKVQRHKVEKIFYTDFRALRIVFWMLNRIKSVRAQADFPALYRELVHVMSKELDFKKELKHAQYFQERYEESKGVYIPTYYEELSTRRVLVMEWIEGEKVTDTEFLKKHELDEESLAKRVFDLFIDQLLSAGMFHADPHTGNLMVQSDGTLVMIDFGMVGEIKQEDATDIQNIVQGILLEDYDQVIRALKSMDFLLENADEGKVKRLLRDTIHMYVQGDFTSFDQEVVNQVFEDLQEFVKDQPIQLPADYAFLGRAVSIVVGVVTTVFPNVDLLEWGKPVIQRWVGGGESNASIYKQVLKESARPILSLPRSLNEYLTDGQKQREFQQQSQAVGFLHQYYVMYGLFTSLVTIGACMTLLMNLLMWEVVWVTFVSSGAFGIGFLMLLVIARSHFNMIQRERGLKR</sequence>
<dbReference type="GO" id="GO:0004672">
    <property type="term" value="F:protein kinase activity"/>
    <property type="evidence" value="ECO:0007669"/>
    <property type="project" value="InterPro"/>
</dbReference>
<accession>A0A0A5GKL5</accession>
<comment type="similarity">
    <text evidence="1">Belongs to the protein kinase superfamily. ADCK protein kinase family.</text>
</comment>
<dbReference type="InterPro" id="IPR000719">
    <property type="entry name" value="Prot_kinase_dom"/>
</dbReference>
<keyword evidence="2" id="KW-0812">Transmembrane</keyword>
<dbReference type="InterPro" id="IPR050154">
    <property type="entry name" value="UbiB_kinase"/>
</dbReference>
<dbReference type="InterPro" id="IPR011009">
    <property type="entry name" value="Kinase-like_dom_sf"/>
</dbReference>
<dbReference type="InterPro" id="IPR004147">
    <property type="entry name" value="ABC1_dom"/>
</dbReference>
<dbReference type="CDD" id="cd05121">
    <property type="entry name" value="ABC1_ADCK3-like"/>
    <property type="match status" value="1"/>
</dbReference>
<dbReference type="STRING" id="1385510.GCA_000425205_00252"/>
<organism evidence="4 5">
    <name type="scientific">Pontibacillus halophilus JSM 076056 = DSM 19796</name>
    <dbReference type="NCBI Taxonomy" id="1385510"/>
    <lineage>
        <taxon>Bacteria</taxon>
        <taxon>Bacillati</taxon>
        <taxon>Bacillota</taxon>
        <taxon>Bacilli</taxon>
        <taxon>Bacillales</taxon>
        <taxon>Bacillaceae</taxon>
        <taxon>Pontibacillus</taxon>
    </lineage>
</organism>
<dbReference type="AlphaFoldDB" id="A0A0A5GKL5"/>
<gene>
    <name evidence="4" type="ORF">N781_01130</name>
</gene>
<proteinExistence type="inferred from homology"/>
<dbReference type="Gene3D" id="1.10.510.10">
    <property type="entry name" value="Transferase(Phosphotransferase) domain 1"/>
    <property type="match status" value="1"/>
</dbReference>
<dbReference type="PANTHER" id="PTHR10566:SF113">
    <property type="entry name" value="PROTEIN ACTIVITY OF BC1 COMPLEX KINASE 7, CHLOROPLASTIC"/>
    <property type="match status" value="1"/>
</dbReference>
<dbReference type="PROSITE" id="PS50011">
    <property type="entry name" value="PROTEIN_KINASE_DOM"/>
    <property type="match status" value="1"/>
</dbReference>
<dbReference type="GO" id="GO:0005524">
    <property type="term" value="F:ATP binding"/>
    <property type="evidence" value="ECO:0007669"/>
    <property type="project" value="InterPro"/>
</dbReference>
<protein>
    <submittedName>
        <fullName evidence="4">ABC transporter</fullName>
    </submittedName>
</protein>
<feature type="transmembrane region" description="Helical" evidence="2">
    <location>
        <begin position="513"/>
        <end position="533"/>
    </location>
</feature>
<dbReference type="eggNOG" id="COG0661">
    <property type="taxonomic scope" value="Bacteria"/>
</dbReference>
<keyword evidence="5" id="KW-1185">Reference proteome</keyword>
<dbReference type="PANTHER" id="PTHR10566">
    <property type="entry name" value="CHAPERONE-ACTIVITY OF BC1 COMPLEX CABC1 -RELATED"/>
    <property type="match status" value="1"/>
</dbReference>
<evidence type="ECO:0000256" key="2">
    <source>
        <dbReference type="SAM" id="Phobius"/>
    </source>
</evidence>
<dbReference type="EMBL" id="AVPE01000001">
    <property type="protein sequence ID" value="KGX93831.1"/>
    <property type="molecule type" value="Genomic_DNA"/>
</dbReference>
<feature type="transmembrane region" description="Helical" evidence="2">
    <location>
        <begin position="6"/>
        <end position="26"/>
    </location>
</feature>
<reference evidence="4 5" key="1">
    <citation type="submission" date="2013-08" db="EMBL/GenBank/DDBJ databases">
        <authorList>
            <person name="Huang J."/>
            <person name="Wang G."/>
        </authorList>
    </citation>
    <scope>NUCLEOTIDE SEQUENCE [LARGE SCALE GENOMIC DNA]</scope>
    <source>
        <strain evidence="4 5">JSM 076056</strain>
    </source>
</reference>
<evidence type="ECO:0000256" key="1">
    <source>
        <dbReference type="ARBA" id="ARBA00009670"/>
    </source>
</evidence>
<dbReference type="Proteomes" id="UP000030528">
    <property type="component" value="Unassembled WGS sequence"/>
</dbReference>
<keyword evidence="2" id="KW-1133">Transmembrane helix</keyword>
<dbReference type="Pfam" id="PF03109">
    <property type="entry name" value="ABC1"/>
    <property type="match status" value="1"/>
</dbReference>
<evidence type="ECO:0000259" key="3">
    <source>
        <dbReference type="PROSITE" id="PS50011"/>
    </source>
</evidence>
<name>A0A0A5GKL5_9BACI</name>
<evidence type="ECO:0000313" key="5">
    <source>
        <dbReference type="Proteomes" id="UP000030528"/>
    </source>
</evidence>
<comment type="caution">
    <text evidence="4">The sequence shown here is derived from an EMBL/GenBank/DDBJ whole genome shotgun (WGS) entry which is preliminary data.</text>
</comment>
<feature type="domain" description="Protein kinase" evidence="3">
    <location>
        <begin position="118"/>
        <end position="484"/>
    </location>
</feature>
<dbReference type="SUPFAM" id="SSF56112">
    <property type="entry name" value="Protein kinase-like (PK-like)"/>
    <property type="match status" value="1"/>
</dbReference>
<keyword evidence="2" id="KW-0472">Membrane</keyword>
<dbReference type="RefSeq" id="WP_026799071.1">
    <property type="nucleotide sequence ID" value="NZ_AULI01000001.1"/>
</dbReference>
<feature type="transmembrane region" description="Helical" evidence="2">
    <location>
        <begin position="484"/>
        <end position="507"/>
    </location>
</feature>